<accession>A0A9W6S8H0</accession>
<reference evidence="2" key="1">
    <citation type="submission" date="2023-03" db="EMBL/GenBank/DDBJ databases">
        <title>Actinoallomurus iriomotensis NBRC 103684.</title>
        <authorList>
            <person name="Ichikawa N."/>
            <person name="Sato H."/>
            <person name="Tonouchi N."/>
        </authorList>
    </citation>
    <scope>NUCLEOTIDE SEQUENCE</scope>
    <source>
        <strain evidence="2">NBRC 103684</strain>
    </source>
</reference>
<gene>
    <name evidence="2" type="ORF">Airi02_069420</name>
</gene>
<dbReference type="InterPro" id="IPR013216">
    <property type="entry name" value="Methyltransf_11"/>
</dbReference>
<dbReference type="SUPFAM" id="SSF53335">
    <property type="entry name" value="S-adenosyl-L-methionine-dependent methyltransferases"/>
    <property type="match status" value="1"/>
</dbReference>
<keyword evidence="3" id="KW-1185">Reference proteome</keyword>
<evidence type="ECO:0000259" key="1">
    <source>
        <dbReference type="Pfam" id="PF08241"/>
    </source>
</evidence>
<protein>
    <recommendedName>
        <fullName evidence="1">Methyltransferase type 11 domain-containing protein</fullName>
    </recommendedName>
</protein>
<dbReference type="Pfam" id="PF08241">
    <property type="entry name" value="Methyltransf_11"/>
    <property type="match status" value="1"/>
</dbReference>
<evidence type="ECO:0000313" key="2">
    <source>
        <dbReference type="EMBL" id="GLY89013.1"/>
    </source>
</evidence>
<evidence type="ECO:0000313" key="3">
    <source>
        <dbReference type="Proteomes" id="UP001165074"/>
    </source>
</evidence>
<dbReference type="Proteomes" id="UP001165074">
    <property type="component" value="Unassembled WGS sequence"/>
</dbReference>
<dbReference type="EMBL" id="BSTK01000012">
    <property type="protein sequence ID" value="GLY89013.1"/>
    <property type="molecule type" value="Genomic_DNA"/>
</dbReference>
<dbReference type="InterPro" id="IPR029063">
    <property type="entry name" value="SAM-dependent_MTases_sf"/>
</dbReference>
<organism evidence="2 3">
    <name type="scientific">Actinoallomurus iriomotensis</name>
    <dbReference type="NCBI Taxonomy" id="478107"/>
    <lineage>
        <taxon>Bacteria</taxon>
        <taxon>Bacillati</taxon>
        <taxon>Actinomycetota</taxon>
        <taxon>Actinomycetes</taxon>
        <taxon>Streptosporangiales</taxon>
        <taxon>Thermomonosporaceae</taxon>
        <taxon>Actinoallomurus</taxon>
    </lineage>
</organism>
<dbReference type="AlphaFoldDB" id="A0A9W6S8H0"/>
<dbReference type="GO" id="GO:0008757">
    <property type="term" value="F:S-adenosylmethionine-dependent methyltransferase activity"/>
    <property type="evidence" value="ECO:0007669"/>
    <property type="project" value="InterPro"/>
</dbReference>
<sequence>MTVGVFAGASFSAVACFTMLHHVPTPELQDRLFAEACRVLRPGGVFVGSDGRADLPFRLIYLGDTLVPVGPETLPSRLEAAGLTDVRVTPTSRRVHFTARRPA</sequence>
<name>A0A9W6S8H0_9ACTN</name>
<dbReference type="Gene3D" id="3.40.50.150">
    <property type="entry name" value="Vaccinia Virus protein VP39"/>
    <property type="match status" value="1"/>
</dbReference>
<comment type="caution">
    <text evidence="2">The sequence shown here is derived from an EMBL/GenBank/DDBJ whole genome shotgun (WGS) entry which is preliminary data.</text>
</comment>
<proteinExistence type="predicted"/>
<feature type="domain" description="Methyltransferase type 11" evidence="1">
    <location>
        <begin position="6"/>
        <end position="47"/>
    </location>
</feature>